<dbReference type="EMBL" id="LFXA01000002">
    <property type="protein sequence ID" value="KNB54224.1"/>
    <property type="molecule type" value="Genomic_DNA"/>
</dbReference>
<dbReference type="AlphaFoldDB" id="A0A0K9XLD9"/>
<sequence>MDDPDGRLCVRGQASDVWFLAGTHGGPARRQCTLPAGTPIAFPLVNLTASKGDCDTFMGSAGGSATLDGKALDPERLDGTPVKGRGPGALACGLWVRMDPLPPGTHTLSFKGSSGSFSTSVDYRLEVADR</sequence>
<name>A0A0K9XLD9_9ACTN</name>
<dbReference type="PATRIC" id="fig|1678637.3.peg.793"/>
<evidence type="ECO:0000313" key="1">
    <source>
        <dbReference type="EMBL" id="KNB54224.1"/>
    </source>
</evidence>
<accession>A0A0K9XLD9</accession>
<dbReference type="Proteomes" id="UP000037288">
    <property type="component" value="Unassembled WGS sequence"/>
</dbReference>
<proteinExistence type="predicted"/>
<keyword evidence="2" id="KW-1185">Reference proteome</keyword>
<reference evidence="2" key="1">
    <citation type="submission" date="2015-07" db="EMBL/GenBank/DDBJ databases">
        <title>Draft genome sequence of Streptomyces sp. CMAA 1322, a bacterium isolated from Caatinga biome, from dry forest semiarid of Brazil.</title>
        <authorList>
            <person name="Santos S.N."/>
            <person name="Gacesa R."/>
            <person name="Taketani R.G."/>
            <person name="Long P.F."/>
            <person name="Melo I.S."/>
        </authorList>
    </citation>
    <scope>NUCLEOTIDE SEQUENCE [LARGE SCALE GENOMIC DNA]</scope>
    <source>
        <strain evidence="2">CMAA 1322</strain>
    </source>
</reference>
<protein>
    <submittedName>
        <fullName evidence="1">Uncharacterized protein</fullName>
    </submittedName>
</protein>
<comment type="caution">
    <text evidence="1">The sequence shown here is derived from an EMBL/GenBank/DDBJ whole genome shotgun (WGS) entry which is preliminary data.</text>
</comment>
<organism evidence="1 2">
    <name type="scientific">Streptomyces caatingaensis</name>
    <dbReference type="NCBI Taxonomy" id="1678637"/>
    <lineage>
        <taxon>Bacteria</taxon>
        <taxon>Bacillati</taxon>
        <taxon>Actinomycetota</taxon>
        <taxon>Actinomycetes</taxon>
        <taxon>Kitasatosporales</taxon>
        <taxon>Streptomycetaceae</taxon>
        <taxon>Streptomyces</taxon>
    </lineage>
</organism>
<gene>
    <name evidence="1" type="ORF">AC230_03610</name>
</gene>
<dbReference type="OrthoDB" id="5511088at2"/>
<evidence type="ECO:0000313" key="2">
    <source>
        <dbReference type="Proteomes" id="UP000037288"/>
    </source>
</evidence>